<comment type="caution">
    <text evidence="1">The sequence shown here is derived from an EMBL/GenBank/DDBJ whole genome shotgun (WGS) entry which is preliminary data.</text>
</comment>
<dbReference type="Proteomes" id="UP000436088">
    <property type="component" value="Unassembled WGS sequence"/>
</dbReference>
<keyword evidence="2" id="KW-1185">Reference proteome</keyword>
<sequence>MFFSFVATATTSLVPVETNLCFRFPAVQNSKSIFVPLFRSQGNIAGKISVEPLKGKKNEHNGVKVELLCQIGRYVLKVTVSRNYGGSIVEYQDVMVKSTHFNSFLFDFFFRIVLKSAHEALGEARRLEKSLRPPRRRRVHEAAIQSSEAARGDEAMLLAIHVQ</sequence>
<dbReference type="AlphaFoldDB" id="A0A6A3AV90"/>
<dbReference type="EMBL" id="VEPZ02000948">
    <property type="protein sequence ID" value="KAE8708236.1"/>
    <property type="molecule type" value="Genomic_DNA"/>
</dbReference>
<name>A0A6A3AV90_HIBSY</name>
<reference evidence="1" key="1">
    <citation type="submission" date="2019-09" db="EMBL/GenBank/DDBJ databases">
        <title>Draft genome information of white flower Hibiscus syriacus.</title>
        <authorList>
            <person name="Kim Y.-M."/>
        </authorList>
    </citation>
    <scope>NUCLEOTIDE SEQUENCE [LARGE SCALE GENOMIC DNA]</scope>
    <source>
        <strain evidence="1">YM2019G1</strain>
    </source>
</reference>
<proteinExistence type="predicted"/>
<gene>
    <name evidence="1" type="ORF">F3Y22_tig00110348pilonHSYRG00182</name>
</gene>
<accession>A0A6A3AV90</accession>
<organism evidence="1 2">
    <name type="scientific">Hibiscus syriacus</name>
    <name type="common">Rose of Sharon</name>
    <dbReference type="NCBI Taxonomy" id="106335"/>
    <lineage>
        <taxon>Eukaryota</taxon>
        <taxon>Viridiplantae</taxon>
        <taxon>Streptophyta</taxon>
        <taxon>Embryophyta</taxon>
        <taxon>Tracheophyta</taxon>
        <taxon>Spermatophyta</taxon>
        <taxon>Magnoliopsida</taxon>
        <taxon>eudicotyledons</taxon>
        <taxon>Gunneridae</taxon>
        <taxon>Pentapetalae</taxon>
        <taxon>rosids</taxon>
        <taxon>malvids</taxon>
        <taxon>Malvales</taxon>
        <taxon>Malvaceae</taxon>
        <taxon>Malvoideae</taxon>
        <taxon>Hibiscus</taxon>
    </lineage>
</organism>
<dbReference type="InterPro" id="IPR014752">
    <property type="entry name" value="Arrestin-like_C"/>
</dbReference>
<protein>
    <submittedName>
        <fullName evidence="1">Uncharacterized protein</fullName>
    </submittedName>
</protein>
<evidence type="ECO:0000313" key="2">
    <source>
        <dbReference type="Proteomes" id="UP000436088"/>
    </source>
</evidence>
<dbReference type="Gene3D" id="2.60.40.640">
    <property type="match status" value="1"/>
</dbReference>
<evidence type="ECO:0000313" key="1">
    <source>
        <dbReference type="EMBL" id="KAE8708236.1"/>
    </source>
</evidence>